<dbReference type="EMBL" id="WEKV01000008">
    <property type="protein sequence ID" value="KAB7785807.1"/>
    <property type="molecule type" value="Genomic_DNA"/>
</dbReference>
<feature type="compositionally biased region" description="Basic and acidic residues" evidence="1">
    <location>
        <begin position="59"/>
        <end position="80"/>
    </location>
</feature>
<dbReference type="InterPro" id="IPR019056">
    <property type="entry name" value="Phage_TAC_6"/>
</dbReference>
<evidence type="ECO:0000313" key="3">
    <source>
        <dbReference type="Proteomes" id="UP000469949"/>
    </source>
</evidence>
<evidence type="ECO:0008006" key="4">
    <source>
        <dbReference type="Google" id="ProtNLM"/>
    </source>
</evidence>
<dbReference type="Pfam" id="PF09550">
    <property type="entry name" value="Phage_TAC_6"/>
    <property type="match status" value="1"/>
</dbReference>
<dbReference type="AlphaFoldDB" id="A0A177JCI4"/>
<name>A0A177JCI4_9HYPH</name>
<dbReference type="Proteomes" id="UP000469949">
    <property type="component" value="Unassembled WGS sequence"/>
</dbReference>
<evidence type="ECO:0000256" key="1">
    <source>
        <dbReference type="SAM" id="MobiDB-lite"/>
    </source>
</evidence>
<feature type="region of interest" description="Disordered" evidence="1">
    <location>
        <begin position="49"/>
        <end position="80"/>
    </location>
</feature>
<dbReference type="OMA" id="WRPRDLW"/>
<evidence type="ECO:0000313" key="2">
    <source>
        <dbReference type="EMBL" id="KAB7785807.1"/>
    </source>
</evidence>
<dbReference type="RefSeq" id="WP_012453334.1">
    <property type="nucleotide sequence ID" value="NZ_JAQYXN010000001.1"/>
</dbReference>
<reference evidence="2 3" key="1">
    <citation type="submission" date="2019-10" db="EMBL/GenBank/DDBJ databases">
        <title>Draft Genome Sequence of the Caffeine Degrading Methylotroph Methylorubrum populi PINKEL.</title>
        <authorList>
            <person name="Dawson S.C."/>
            <person name="Zhang X."/>
            <person name="Wright M.E."/>
            <person name="Sharma G."/>
            <person name="Langner J.T."/>
            <person name="Ditty J.L."/>
            <person name="Subuyuj G.A."/>
        </authorList>
    </citation>
    <scope>NUCLEOTIDE SEQUENCE [LARGE SCALE GENOMIC DNA]</scope>
    <source>
        <strain evidence="2 3">Pinkel</strain>
    </source>
</reference>
<protein>
    <recommendedName>
        <fullName evidence="4">Phage tail assembly chaperone</fullName>
    </recommendedName>
</protein>
<proteinExistence type="predicted"/>
<accession>A0A177JCI4</accession>
<organism evidence="2 3">
    <name type="scientific">Methylorubrum populi</name>
    <dbReference type="NCBI Taxonomy" id="223967"/>
    <lineage>
        <taxon>Bacteria</taxon>
        <taxon>Pseudomonadati</taxon>
        <taxon>Pseudomonadota</taxon>
        <taxon>Alphaproteobacteria</taxon>
        <taxon>Hyphomicrobiales</taxon>
        <taxon>Methylobacteriaceae</taxon>
        <taxon>Methylorubrum</taxon>
    </lineage>
</organism>
<gene>
    <name evidence="2" type="ORF">F8B43_1208</name>
</gene>
<comment type="caution">
    <text evidence="2">The sequence shown here is derived from an EMBL/GenBank/DDBJ whole genome shotgun (WGS) entry which is preliminary data.</text>
</comment>
<sequence length="80" mass="8620">MILTGSPAPETPVSAFPWDAVLGLGLATLRWRPRDLWAATPRELAAAAGLTRPVPDAPSRADLDRLLAAHPDPEARDDRE</sequence>